<feature type="transmembrane region" description="Helical" evidence="5">
    <location>
        <begin position="32"/>
        <end position="51"/>
    </location>
</feature>
<evidence type="ECO:0000256" key="2">
    <source>
        <dbReference type="ARBA" id="ARBA00022692"/>
    </source>
</evidence>
<feature type="transmembrane region" description="Helical" evidence="5">
    <location>
        <begin position="63"/>
        <end position="82"/>
    </location>
</feature>
<dbReference type="GO" id="GO:0012505">
    <property type="term" value="C:endomembrane system"/>
    <property type="evidence" value="ECO:0007669"/>
    <property type="project" value="UniProtKB-SubCell"/>
</dbReference>
<dbReference type="Proteomes" id="UP001155241">
    <property type="component" value="Unassembled WGS sequence"/>
</dbReference>
<evidence type="ECO:0000256" key="1">
    <source>
        <dbReference type="ARBA" id="ARBA00004127"/>
    </source>
</evidence>
<keyword evidence="3 5" id="KW-1133">Transmembrane helix</keyword>
<evidence type="ECO:0000256" key="3">
    <source>
        <dbReference type="ARBA" id="ARBA00022989"/>
    </source>
</evidence>
<dbReference type="InterPro" id="IPR052527">
    <property type="entry name" value="Metal_cation-efflux_comp"/>
</dbReference>
<gene>
    <name evidence="6" type="ORF">NG895_02330</name>
</gene>
<comment type="subcellular location">
    <subcellularLocation>
        <location evidence="1">Endomembrane system</location>
        <topology evidence="1">Multi-pass membrane protein</topology>
    </subcellularLocation>
</comment>
<evidence type="ECO:0000256" key="4">
    <source>
        <dbReference type="ARBA" id="ARBA00023136"/>
    </source>
</evidence>
<keyword evidence="4 5" id="KW-0472">Membrane</keyword>
<dbReference type="PANTHER" id="PTHR43847:SF1">
    <property type="entry name" value="BLL3993 PROTEIN"/>
    <property type="match status" value="1"/>
</dbReference>
<evidence type="ECO:0000256" key="5">
    <source>
        <dbReference type="SAM" id="Phobius"/>
    </source>
</evidence>
<organism evidence="6 7">
    <name type="scientific">Aeoliella straminimaris</name>
    <dbReference type="NCBI Taxonomy" id="2954799"/>
    <lineage>
        <taxon>Bacteria</taxon>
        <taxon>Pseudomonadati</taxon>
        <taxon>Planctomycetota</taxon>
        <taxon>Planctomycetia</taxon>
        <taxon>Pirellulales</taxon>
        <taxon>Lacipirellulaceae</taxon>
        <taxon>Aeoliella</taxon>
    </lineage>
</organism>
<sequence length="177" mass="19749">MIVSLIGFLIYSIVRPENRVWPPPGQQTWQYVLVWLLTILAFAGFVVVGVLDWNSLGWPVMFRWPIGSVLIVGGNVLAWVGVRQLSLKTTSGSKGPLVTDGLYRYSRNPQYLGDIAIISGWAILSASYFAIPLCLGAIIAFAITPLAEEPWLQEIHGDIYREYFNKVPRFLGLPALE</sequence>
<keyword evidence="7" id="KW-1185">Reference proteome</keyword>
<dbReference type="PANTHER" id="PTHR43847">
    <property type="entry name" value="BLL3993 PROTEIN"/>
    <property type="match status" value="1"/>
</dbReference>
<evidence type="ECO:0000313" key="7">
    <source>
        <dbReference type="Proteomes" id="UP001155241"/>
    </source>
</evidence>
<protein>
    <submittedName>
        <fullName evidence="6">Isoprenylcysteine carboxylmethyltransferase family protein</fullName>
    </submittedName>
</protein>
<proteinExistence type="predicted"/>
<name>A0A9X2JHB4_9BACT</name>
<dbReference type="AlphaFoldDB" id="A0A9X2JHB4"/>
<comment type="caution">
    <text evidence="6">The sequence shown here is derived from an EMBL/GenBank/DDBJ whole genome shotgun (WGS) entry which is preliminary data.</text>
</comment>
<accession>A0A9X2JHB4</accession>
<dbReference type="InterPro" id="IPR007318">
    <property type="entry name" value="Phopholipid_MeTrfase"/>
</dbReference>
<keyword evidence="2 5" id="KW-0812">Transmembrane</keyword>
<dbReference type="Gene3D" id="1.20.120.1630">
    <property type="match status" value="1"/>
</dbReference>
<evidence type="ECO:0000313" key="6">
    <source>
        <dbReference type="EMBL" id="MCO6042734.1"/>
    </source>
</evidence>
<dbReference type="RefSeq" id="WP_252850829.1">
    <property type="nucleotide sequence ID" value="NZ_JAMXLR010000006.1"/>
</dbReference>
<reference evidence="6" key="1">
    <citation type="submission" date="2022-06" db="EMBL/GenBank/DDBJ databases">
        <title>Aeoliella straminimaris, a novel planctomycete from sediments.</title>
        <authorList>
            <person name="Vitorino I.R."/>
            <person name="Lage O.M."/>
        </authorList>
    </citation>
    <scope>NUCLEOTIDE SEQUENCE</scope>
    <source>
        <strain evidence="6">ICT_H6.2</strain>
    </source>
</reference>
<dbReference type="Pfam" id="PF04191">
    <property type="entry name" value="PEMT"/>
    <property type="match status" value="1"/>
</dbReference>
<dbReference type="EMBL" id="JAMXLR010000006">
    <property type="protein sequence ID" value="MCO6042734.1"/>
    <property type="molecule type" value="Genomic_DNA"/>
</dbReference>
<feature type="transmembrane region" description="Helical" evidence="5">
    <location>
        <begin position="115"/>
        <end position="143"/>
    </location>
</feature>